<accession>A0A510JMB7</accession>
<proteinExistence type="predicted"/>
<gene>
    <name evidence="1" type="ORF">JCM16776_0547</name>
</gene>
<keyword evidence="2" id="KW-1185">Reference proteome</keyword>
<dbReference type="Gene3D" id="1.20.1440.100">
    <property type="entry name" value="SG protein - dephosphorylation function"/>
    <property type="match status" value="1"/>
</dbReference>
<evidence type="ECO:0000313" key="1">
    <source>
        <dbReference type="EMBL" id="BBM40327.1"/>
    </source>
</evidence>
<dbReference type="EMBL" id="AP019827">
    <property type="protein sequence ID" value="BBM40327.1"/>
    <property type="molecule type" value="Genomic_DNA"/>
</dbReference>
<keyword evidence="1" id="KW-0378">Hydrolase</keyword>
<dbReference type="OrthoDB" id="9794212at2"/>
<dbReference type="InterPro" id="IPR036412">
    <property type="entry name" value="HAD-like_sf"/>
</dbReference>
<dbReference type="NCBIfam" id="TIGR01488">
    <property type="entry name" value="HAD-SF-IB"/>
    <property type="match status" value="1"/>
</dbReference>
<dbReference type="Proteomes" id="UP000322617">
    <property type="component" value="Chromosome"/>
</dbReference>
<dbReference type="AlphaFoldDB" id="A0A510JMB7"/>
<dbReference type="STRING" id="1122172.GCA_000373045_01955"/>
<reference evidence="1 2" key="1">
    <citation type="submission" date="2019-07" db="EMBL/GenBank/DDBJ databases">
        <title>Complete Genome Sequence of Leptotrichia shahii Strain JCM 16776.</title>
        <authorList>
            <person name="Watanabe S."/>
            <person name="Cui L."/>
        </authorList>
    </citation>
    <scope>NUCLEOTIDE SEQUENCE [LARGE SCALE GENOMIC DNA]</scope>
    <source>
        <strain evidence="1 2">JCM16776</strain>
    </source>
</reference>
<dbReference type="RefSeq" id="WP_018451566.1">
    <property type="nucleotide sequence ID" value="NZ_AP019827.1"/>
</dbReference>
<dbReference type="GO" id="GO:0016787">
    <property type="term" value="F:hydrolase activity"/>
    <property type="evidence" value="ECO:0007669"/>
    <property type="project" value="UniProtKB-KW"/>
</dbReference>
<dbReference type="SUPFAM" id="SSF56784">
    <property type="entry name" value="HAD-like"/>
    <property type="match status" value="1"/>
</dbReference>
<organism evidence="1 2">
    <name type="scientific">Leptotrichia shahii</name>
    <dbReference type="NCBI Taxonomy" id="157691"/>
    <lineage>
        <taxon>Bacteria</taxon>
        <taxon>Fusobacteriati</taxon>
        <taxon>Fusobacteriota</taxon>
        <taxon>Fusobacteriia</taxon>
        <taxon>Fusobacteriales</taxon>
        <taxon>Leptotrichiaceae</taxon>
        <taxon>Leptotrichia</taxon>
    </lineage>
</organism>
<dbReference type="InterPro" id="IPR023214">
    <property type="entry name" value="HAD_sf"/>
</dbReference>
<dbReference type="Pfam" id="PF12710">
    <property type="entry name" value="HAD"/>
    <property type="match status" value="1"/>
</dbReference>
<evidence type="ECO:0000313" key="2">
    <source>
        <dbReference type="Proteomes" id="UP000322617"/>
    </source>
</evidence>
<dbReference type="KEGG" id="lsz:JCM16776_0547"/>
<dbReference type="NCBIfam" id="TIGR01490">
    <property type="entry name" value="HAD-SF-IB-hyp1"/>
    <property type="match status" value="1"/>
</dbReference>
<protein>
    <submittedName>
        <fullName evidence="1">HAD-superfamily hydrolase</fullName>
    </submittedName>
</protein>
<dbReference type="InterPro" id="IPR006385">
    <property type="entry name" value="HAD_hydro_SerB1"/>
</dbReference>
<dbReference type="Gene3D" id="3.40.50.1000">
    <property type="entry name" value="HAD superfamily/HAD-like"/>
    <property type="match status" value="1"/>
</dbReference>
<name>A0A510JMB7_9FUSO</name>
<sequence>MKKEEVEKKKIIVYDFDKTLYDGETGVNFSMFYLKKYPVRSILFLMKYSKDLIFYLLKIINLTTLKERYFKFLEIHSKSEIEELVDGFWETKRNKIYSWTREELEKNKKECEMVIVSSASPLFLIENFLLSLGYDKVFGTNFVNDEKEGKETFVAKIDGENNKGKEKVKKLDEWAKKNELEYEIVKFYSDSLADEPLYNISRKKYWIKRGIKVEGMPKKKTLFDKLFWN</sequence>